<reference evidence="1 2" key="1">
    <citation type="submission" date="2017-06" db="EMBL/GenBank/DDBJ databases">
        <title>Draft genome of Bartonella tribocorum strain L103, isolated from a rodent in Laos.</title>
        <authorList>
            <person name="Hadjadj L."/>
            <person name="Jiyipong T."/>
            <person name="Morand S."/>
            <person name="Diene S.M."/>
            <person name="Rolain J.-M."/>
        </authorList>
    </citation>
    <scope>NUCLEOTIDE SEQUENCE [LARGE SCALE GENOMIC DNA]</scope>
    <source>
        <strain evidence="1 2">L103</strain>
    </source>
</reference>
<protein>
    <submittedName>
        <fullName evidence="1">Uncharacterized protein</fullName>
    </submittedName>
</protein>
<evidence type="ECO:0000313" key="2">
    <source>
        <dbReference type="Proteomes" id="UP000229839"/>
    </source>
</evidence>
<dbReference type="EMBL" id="NJGE01000007">
    <property type="protein sequence ID" value="PIT69221.1"/>
    <property type="molecule type" value="Genomic_DNA"/>
</dbReference>
<accession>A0A2M6UST7</accession>
<dbReference type="AlphaFoldDB" id="A0A2M6UST7"/>
<name>A0A2M6UST7_9HYPH</name>
<dbReference type="OrthoDB" id="7926112at2"/>
<dbReference type="Proteomes" id="UP000229839">
    <property type="component" value="Unassembled WGS sequence"/>
</dbReference>
<proteinExistence type="predicted"/>
<gene>
    <name evidence="1" type="ORF">CER18_04205</name>
</gene>
<sequence length="73" mass="8242">MAIITKGVFTDIDNMLMQPLTKTMDKTIASRYCVLAAQLKKFHSFCNRFMATICLCPRFIITGCETTDNTSII</sequence>
<evidence type="ECO:0000313" key="1">
    <source>
        <dbReference type="EMBL" id="PIT69221.1"/>
    </source>
</evidence>
<organism evidence="1 2">
    <name type="scientific">Bartonella tribocorum</name>
    <dbReference type="NCBI Taxonomy" id="85701"/>
    <lineage>
        <taxon>Bacteria</taxon>
        <taxon>Pseudomonadati</taxon>
        <taxon>Pseudomonadota</taxon>
        <taxon>Alphaproteobacteria</taxon>
        <taxon>Hyphomicrobiales</taxon>
        <taxon>Bartonellaceae</taxon>
        <taxon>Bartonella</taxon>
    </lineage>
</organism>
<comment type="caution">
    <text evidence="1">The sequence shown here is derived from an EMBL/GenBank/DDBJ whole genome shotgun (WGS) entry which is preliminary data.</text>
</comment>